<dbReference type="GO" id="GO:0006139">
    <property type="term" value="P:nucleobase-containing compound metabolic process"/>
    <property type="evidence" value="ECO:0007669"/>
    <property type="project" value="InterPro"/>
</dbReference>
<dbReference type="STRING" id="1325734.A0A428P1A9"/>
<dbReference type="Proteomes" id="UP000288168">
    <property type="component" value="Unassembled WGS sequence"/>
</dbReference>
<keyword evidence="3 4" id="KW-0418">Kinase</keyword>
<keyword evidence="2" id="KW-0547">Nucleotide-binding</keyword>
<evidence type="ECO:0000256" key="4">
    <source>
        <dbReference type="RuleBase" id="RU003330"/>
    </source>
</evidence>
<dbReference type="SUPFAM" id="SSF52540">
    <property type="entry name" value="P-loop containing nucleoside triphosphate hydrolases"/>
    <property type="match status" value="1"/>
</dbReference>
<dbReference type="GO" id="GO:0019205">
    <property type="term" value="F:nucleobase-containing compound kinase activity"/>
    <property type="evidence" value="ECO:0007669"/>
    <property type="project" value="InterPro"/>
</dbReference>
<dbReference type="PANTHER" id="PTHR23359">
    <property type="entry name" value="NUCLEOTIDE KINASE"/>
    <property type="match status" value="1"/>
</dbReference>
<evidence type="ECO:0000256" key="3">
    <source>
        <dbReference type="ARBA" id="ARBA00022777"/>
    </source>
</evidence>
<dbReference type="PROSITE" id="PS00113">
    <property type="entry name" value="ADENYLATE_KINASE"/>
    <property type="match status" value="1"/>
</dbReference>
<dbReference type="OrthoDB" id="5104507at2759"/>
<protein>
    <recommendedName>
        <fullName evidence="7">Adenylate kinase</fullName>
    </recommendedName>
</protein>
<dbReference type="InterPro" id="IPR000850">
    <property type="entry name" value="Adenylat/UMP-CMP_kin"/>
</dbReference>
<dbReference type="Gene3D" id="3.40.50.300">
    <property type="entry name" value="P-loop containing nucleotide triphosphate hydrolases"/>
    <property type="match status" value="1"/>
</dbReference>
<comment type="similarity">
    <text evidence="4">Belongs to the adenylate kinase family.</text>
</comment>
<comment type="caution">
    <text evidence="5">The sequence shown here is derived from an EMBL/GenBank/DDBJ whole genome shotgun (WGS) entry which is preliminary data.</text>
</comment>
<dbReference type="PRINTS" id="PR00094">
    <property type="entry name" value="ADENYLTKNASE"/>
</dbReference>
<name>A0A428P1A9_9HYPO</name>
<keyword evidence="6" id="KW-1185">Reference proteome</keyword>
<gene>
    <name evidence="5" type="ORF">CEP54_013670</name>
</gene>
<evidence type="ECO:0000313" key="6">
    <source>
        <dbReference type="Proteomes" id="UP000288168"/>
    </source>
</evidence>
<organism evidence="5 6">
    <name type="scientific">Fusarium duplospermum</name>
    <dbReference type="NCBI Taxonomy" id="1325734"/>
    <lineage>
        <taxon>Eukaryota</taxon>
        <taxon>Fungi</taxon>
        <taxon>Dikarya</taxon>
        <taxon>Ascomycota</taxon>
        <taxon>Pezizomycotina</taxon>
        <taxon>Sordariomycetes</taxon>
        <taxon>Hypocreomycetidae</taxon>
        <taxon>Hypocreales</taxon>
        <taxon>Nectriaceae</taxon>
        <taxon>Fusarium</taxon>
        <taxon>Fusarium solani species complex</taxon>
    </lineage>
</organism>
<reference evidence="5 6" key="1">
    <citation type="submission" date="2017-06" db="EMBL/GenBank/DDBJ databases">
        <title>Comparative genomic analysis of Ambrosia Fusariam Clade fungi.</title>
        <authorList>
            <person name="Stajich J.E."/>
            <person name="Carrillo J."/>
            <person name="Kijimoto T."/>
            <person name="Eskalen A."/>
            <person name="O'Donnell K."/>
            <person name="Kasson M."/>
        </authorList>
    </citation>
    <scope>NUCLEOTIDE SEQUENCE [LARGE SCALE GENOMIC DNA]</scope>
    <source>
        <strain evidence="5 6">NRRL62584</strain>
    </source>
</reference>
<evidence type="ECO:0000256" key="1">
    <source>
        <dbReference type="ARBA" id="ARBA00022679"/>
    </source>
</evidence>
<dbReference type="AlphaFoldDB" id="A0A428P1A9"/>
<dbReference type="Pfam" id="PF00406">
    <property type="entry name" value="ADK"/>
    <property type="match status" value="1"/>
</dbReference>
<evidence type="ECO:0008006" key="7">
    <source>
        <dbReference type="Google" id="ProtNLM"/>
    </source>
</evidence>
<evidence type="ECO:0000256" key="2">
    <source>
        <dbReference type="ARBA" id="ARBA00022741"/>
    </source>
</evidence>
<dbReference type="GO" id="GO:0005524">
    <property type="term" value="F:ATP binding"/>
    <property type="evidence" value="ECO:0007669"/>
    <property type="project" value="InterPro"/>
</dbReference>
<dbReference type="InterPro" id="IPR027417">
    <property type="entry name" value="P-loop_NTPase"/>
</dbReference>
<keyword evidence="1 4" id="KW-0808">Transferase</keyword>
<accession>A0A428P1A9</accession>
<proteinExistence type="inferred from homology"/>
<evidence type="ECO:0000313" key="5">
    <source>
        <dbReference type="EMBL" id="RSL46812.1"/>
    </source>
</evidence>
<dbReference type="EMBL" id="NKCI01000230">
    <property type="protein sequence ID" value="RSL46812.1"/>
    <property type="molecule type" value="Genomic_DNA"/>
</dbReference>
<dbReference type="InterPro" id="IPR033690">
    <property type="entry name" value="Adenylat_kinase_CS"/>
</dbReference>
<sequence length="107" mass="12692">MRVFIIDGFPRNILQLQYFEVEVGAFKWLIYLDCPEETLIHRLLPRGRFDDHVETIRGRLRTFKMITSEVIEYFQVDGKLKVLDGEQSIPTVHEQLKEVISEVTKLR</sequence>